<evidence type="ECO:0008006" key="3">
    <source>
        <dbReference type="Google" id="ProtNLM"/>
    </source>
</evidence>
<proteinExistence type="predicted"/>
<comment type="caution">
    <text evidence="1">The sequence shown here is derived from an EMBL/GenBank/DDBJ whole genome shotgun (WGS) entry which is preliminary data.</text>
</comment>
<evidence type="ECO:0000313" key="2">
    <source>
        <dbReference type="Proteomes" id="UP000199042"/>
    </source>
</evidence>
<dbReference type="InterPro" id="IPR011050">
    <property type="entry name" value="Pectin_lyase_fold/virulence"/>
</dbReference>
<dbReference type="Proteomes" id="UP000199042">
    <property type="component" value="Unassembled WGS sequence"/>
</dbReference>
<gene>
    <name evidence="1" type="ORF">SAMN04488525_103341</name>
</gene>
<protein>
    <recommendedName>
        <fullName evidence="3">Pectin lyase fold/virulence factor</fullName>
    </recommendedName>
</protein>
<keyword evidence="2" id="KW-1185">Reference proteome</keyword>
<accession>A0AB38A0P7</accession>
<dbReference type="InterPro" id="IPR012334">
    <property type="entry name" value="Pectin_lyas_fold"/>
</dbReference>
<dbReference type="EMBL" id="FNQH01000003">
    <property type="protein sequence ID" value="SEA52698.1"/>
    <property type="molecule type" value="Genomic_DNA"/>
</dbReference>
<dbReference type="AlphaFoldDB" id="A0AB38A0P7"/>
<dbReference type="RefSeq" id="WP_086985800.1">
    <property type="nucleotide sequence ID" value="NZ_FJNA01000001.1"/>
</dbReference>
<sequence length="555" mass="61403">MRKKLLALLPLLIMVFFYSRLPDIIQMIELDIMRFQASENITSSFDNTKATYTQVEETEISIDTFPKLETDRDDTERIQRAVDYCIENDKDLFFPSDGSYILRSVNVEAGLRIVGYGATFTLADAQPKFTRMFTTTSRQWESAEDSDYLIFEGMTFDGNVWNQGAFLNYELEQQFAIMYMGSTANTGMLRGKVINCRFQNWAADGVHIYTNADVEVVGCSSINCFRGGVVATGAPANVKISDYVGEKGQFGKVLDVEVETSPTAPINVTIDSMIAYGGVDLAAQPGSVITVEGLTVIGGDTYIYGFGSEVTINNSVLGNVEMRNATNCVFNDTTFVITPDTTDDSSGVLAAVGDDFDLIPKQNYYAEFNRCIFERVDKDNLVEMDHELNALKGYFGKIALNDCVIGKGFTTGYYNLGVAYSDLINVTFESDIAIAMQPLEWARIFKMVLDNVQYVGMNASPYHFLGYTNTKPYIIVEFKNMILDSSTAGYAVDKRLGTTQIVSSRIIYVDSDPTTTSVPGFAGDIAKLYTPVDGEPAEWVATSNDPVAATWEIVE</sequence>
<name>A0AB38A0P7_9LACT</name>
<dbReference type="Gene3D" id="2.160.20.10">
    <property type="entry name" value="Single-stranded right-handed beta-helix, Pectin lyase-like"/>
    <property type="match status" value="1"/>
</dbReference>
<dbReference type="SUPFAM" id="SSF51126">
    <property type="entry name" value="Pectin lyase-like"/>
    <property type="match status" value="1"/>
</dbReference>
<reference evidence="1 2" key="1">
    <citation type="submission" date="2016-10" db="EMBL/GenBank/DDBJ databases">
        <authorList>
            <person name="Varghese N."/>
            <person name="Submissions S."/>
        </authorList>
    </citation>
    <scope>NUCLEOTIDE SEQUENCE [LARGE SCALE GENOMIC DNA]</scope>
    <source>
        <strain evidence="1 2">DSM 14526</strain>
    </source>
</reference>
<organism evidence="1 2">
    <name type="scientific">Trichococcus collinsii</name>
    <dbReference type="NCBI Taxonomy" id="157076"/>
    <lineage>
        <taxon>Bacteria</taxon>
        <taxon>Bacillati</taxon>
        <taxon>Bacillota</taxon>
        <taxon>Bacilli</taxon>
        <taxon>Lactobacillales</taxon>
        <taxon>Carnobacteriaceae</taxon>
        <taxon>Trichococcus</taxon>
    </lineage>
</organism>
<evidence type="ECO:0000313" key="1">
    <source>
        <dbReference type="EMBL" id="SEA52698.1"/>
    </source>
</evidence>